<dbReference type="SMART" id="SM00347">
    <property type="entry name" value="HTH_MARR"/>
    <property type="match status" value="1"/>
</dbReference>
<dbReference type="Proteomes" id="UP000279446">
    <property type="component" value="Unassembled WGS sequence"/>
</dbReference>
<dbReference type="OrthoDB" id="327696at2"/>
<sequence length="187" mass="21580">MTTNKKSSKMLLNHLFRKPKYSEDELMPDLNKLIDLILSNIRTILFPEEIINLDLTLSKTELLMMIMLDRYGEITMSQMAEYSNVPMSTATGIVDRLVKLKYMKRNRSEEDRRIVVIALSETGEKVVYELKKQISEYVTLIDQALTDEEKSLLFSIFLKIGQLFREKSADAAPAEQQPSVLTQIKID</sequence>
<organism evidence="5 6">
    <name type="scientific">Paenibacillus anaericanus</name>
    <dbReference type="NCBI Taxonomy" id="170367"/>
    <lineage>
        <taxon>Bacteria</taxon>
        <taxon>Bacillati</taxon>
        <taxon>Bacillota</taxon>
        <taxon>Bacilli</taxon>
        <taxon>Bacillales</taxon>
        <taxon>Paenibacillaceae</taxon>
        <taxon>Paenibacillus</taxon>
    </lineage>
</organism>
<dbReference type="PROSITE" id="PS50995">
    <property type="entry name" value="HTH_MARR_2"/>
    <property type="match status" value="1"/>
</dbReference>
<dbReference type="InterPro" id="IPR000835">
    <property type="entry name" value="HTH_MarR-typ"/>
</dbReference>
<reference evidence="5 6" key="1">
    <citation type="submission" date="2018-12" db="EMBL/GenBank/DDBJ databases">
        <authorList>
            <person name="Sun L."/>
            <person name="Chen Z."/>
        </authorList>
    </citation>
    <scope>NUCLEOTIDE SEQUENCE [LARGE SCALE GENOMIC DNA]</scope>
    <source>
        <strain evidence="5 6">DSM 15890</strain>
    </source>
</reference>
<evidence type="ECO:0000256" key="1">
    <source>
        <dbReference type="ARBA" id="ARBA00023015"/>
    </source>
</evidence>
<comment type="caution">
    <text evidence="5">The sequence shown here is derived from an EMBL/GenBank/DDBJ whole genome shotgun (WGS) entry which is preliminary data.</text>
</comment>
<dbReference type="GO" id="GO:0003677">
    <property type="term" value="F:DNA binding"/>
    <property type="evidence" value="ECO:0007669"/>
    <property type="project" value="UniProtKB-KW"/>
</dbReference>
<dbReference type="PANTHER" id="PTHR42756">
    <property type="entry name" value="TRANSCRIPTIONAL REGULATOR, MARR"/>
    <property type="match status" value="1"/>
</dbReference>
<dbReference type="SUPFAM" id="SSF46785">
    <property type="entry name" value="Winged helix' DNA-binding domain"/>
    <property type="match status" value="1"/>
</dbReference>
<protein>
    <submittedName>
        <fullName evidence="5">MarR family transcriptional regulator</fullName>
    </submittedName>
</protein>
<name>A0A3S1DEB8_9BACL</name>
<dbReference type="PRINTS" id="PR00598">
    <property type="entry name" value="HTHMARR"/>
</dbReference>
<keyword evidence="1" id="KW-0805">Transcription regulation</keyword>
<evidence type="ECO:0000313" key="6">
    <source>
        <dbReference type="Proteomes" id="UP000279446"/>
    </source>
</evidence>
<proteinExistence type="predicted"/>
<feature type="domain" description="HTH marR-type" evidence="4">
    <location>
        <begin position="23"/>
        <end position="162"/>
    </location>
</feature>
<dbReference type="EMBL" id="RZNY01000023">
    <property type="protein sequence ID" value="RUT42912.1"/>
    <property type="molecule type" value="Genomic_DNA"/>
</dbReference>
<keyword evidence="2" id="KW-0238">DNA-binding</keyword>
<keyword evidence="3" id="KW-0804">Transcription</keyword>
<dbReference type="InterPro" id="IPR036390">
    <property type="entry name" value="WH_DNA-bd_sf"/>
</dbReference>
<dbReference type="Pfam" id="PF01047">
    <property type="entry name" value="MarR"/>
    <property type="match status" value="1"/>
</dbReference>
<dbReference type="PANTHER" id="PTHR42756:SF1">
    <property type="entry name" value="TRANSCRIPTIONAL REPRESSOR OF EMRAB OPERON"/>
    <property type="match status" value="1"/>
</dbReference>
<dbReference type="GO" id="GO:0003700">
    <property type="term" value="F:DNA-binding transcription factor activity"/>
    <property type="evidence" value="ECO:0007669"/>
    <property type="project" value="InterPro"/>
</dbReference>
<dbReference type="Gene3D" id="1.10.10.10">
    <property type="entry name" value="Winged helix-like DNA-binding domain superfamily/Winged helix DNA-binding domain"/>
    <property type="match status" value="1"/>
</dbReference>
<dbReference type="InterPro" id="IPR036388">
    <property type="entry name" value="WH-like_DNA-bd_sf"/>
</dbReference>
<evidence type="ECO:0000313" key="5">
    <source>
        <dbReference type="EMBL" id="RUT42912.1"/>
    </source>
</evidence>
<keyword evidence="6" id="KW-1185">Reference proteome</keyword>
<dbReference type="AlphaFoldDB" id="A0A3S1DEB8"/>
<accession>A0A3S1DEB8</accession>
<gene>
    <name evidence="5" type="ORF">EJP82_21445</name>
</gene>
<evidence type="ECO:0000256" key="2">
    <source>
        <dbReference type="ARBA" id="ARBA00023125"/>
    </source>
</evidence>
<evidence type="ECO:0000256" key="3">
    <source>
        <dbReference type="ARBA" id="ARBA00023163"/>
    </source>
</evidence>
<evidence type="ECO:0000259" key="4">
    <source>
        <dbReference type="PROSITE" id="PS50995"/>
    </source>
</evidence>